<keyword evidence="4 6" id="KW-1133">Transmembrane helix</keyword>
<accession>A0A1T4Y2B4</accession>
<dbReference type="RefSeq" id="WP_159447242.1">
    <property type="nucleotide sequence ID" value="NZ_FUYC01000024.1"/>
</dbReference>
<evidence type="ECO:0000259" key="7">
    <source>
        <dbReference type="Pfam" id="PF03600"/>
    </source>
</evidence>
<feature type="transmembrane region" description="Helical" evidence="6">
    <location>
        <begin position="200"/>
        <end position="223"/>
    </location>
</feature>
<gene>
    <name evidence="8" type="ORF">SAMN02745704_02677</name>
</gene>
<keyword evidence="2" id="KW-0813">Transport</keyword>
<evidence type="ECO:0000313" key="9">
    <source>
        <dbReference type="Proteomes" id="UP000190027"/>
    </source>
</evidence>
<evidence type="ECO:0000256" key="3">
    <source>
        <dbReference type="ARBA" id="ARBA00022692"/>
    </source>
</evidence>
<dbReference type="Pfam" id="PF03600">
    <property type="entry name" value="CitMHS"/>
    <property type="match status" value="2"/>
</dbReference>
<organism evidence="8 9">
    <name type="scientific">Paucidesulfovibrio gracilis DSM 16080</name>
    <dbReference type="NCBI Taxonomy" id="1121449"/>
    <lineage>
        <taxon>Bacteria</taxon>
        <taxon>Pseudomonadati</taxon>
        <taxon>Thermodesulfobacteriota</taxon>
        <taxon>Desulfovibrionia</taxon>
        <taxon>Desulfovibrionales</taxon>
        <taxon>Desulfovibrionaceae</taxon>
        <taxon>Paucidesulfovibrio</taxon>
    </lineage>
</organism>
<feature type="domain" description="Citrate transporter-like" evidence="7">
    <location>
        <begin position="261"/>
        <end position="414"/>
    </location>
</feature>
<evidence type="ECO:0000313" key="8">
    <source>
        <dbReference type="EMBL" id="SKA95977.1"/>
    </source>
</evidence>
<dbReference type="PANTHER" id="PTHR10283:SF82">
    <property type="entry name" value="SOLUTE CARRIER FAMILY 13 MEMBER 2"/>
    <property type="match status" value="1"/>
</dbReference>
<evidence type="ECO:0000256" key="4">
    <source>
        <dbReference type="ARBA" id="ARBA00022989"/>
    </source>
</evidence>
<sequence>MEYLAEPLAYLWKRLPLLLLFCNAYLVYRLLDVTGLTGVFVRRTLRRVAGADGGGLPRLLWAVMSAAALLSLVIPNAVTMLTMLPALVALEQEFRQRSGVGLTTPLALAAIYGANIGGMGSLIGSPANLMLIGTMDYLDVPGRELIGFANWFVWSLPLVLLFLFLGWTLLTLFALPRGVPVRNADPVQPRPLTPWQRSGGALFVLFLVFWIFSSVAAEVWPWWTRWEPALGTGFFCWFVFLTFFRASTPCQGTSAPLLRLRDVFQGVPKRGLAFLGVLLALAVAVKLTGLDEYAARLLPRLGQLHVNGFVLIFFTILLVILLTEVFSNTVVSAAFFPLAYLLAQENAVEPLLLMLAVSLASTCAFMTPVATPCNALAFGEMRGVRLRIMLALGLALNIAGAVLMAVWIRWIIPLVYY</sequence>
<dbReference type="GO" id="GO:0022857">
    <property type="term" value="F:transmembrane transporter activity"/>
    <property type="evidence" value="ECO:0007669"/>
    <property type="project" value="TreeGrafter"/>
</dbReference>
<dbReference type="Proteomes" id="UP000190027">
    <property type="component" value="Unassembled WGS sequence"/>
</dbReference>
<dbReference type="EMBL" id="FUYC01000024">
    <property type="protein sequence ID" value="SKA95977.1"/>
    <property type="molecule type" value="Genomic_DNA"/>
</dbReference>
<keyword evidence="3 6" id="KW-0812">Transmembrane</keyword>
<feature type="transmembrane region" description="Helical" evidence="6">
    <location>
        <begin position="351"/>
        <end position="370"/>
    </location>
</feature>
<keyword evidence="9" id="KW-1185">Reference proteome</keyword>
<comment type="subcellular location">
    <subcellularLocation>
        <location evidence="1">Membrane</location>
        <topology evidence="1">Multi-pass membrane protein</topology>
    </subcellularLocation>
</comment>
<feature type="transmembrane region" description="Helical" evidence="6">
    <location>
        <begin position="17"/>
        <end position="41"/>
    </location>
</feature>
<dbReference type="InterPro" id="IPR004680">
    <property type="entry name" value="Cit_transptr-like_dom"/>
</dbReference>
<feature type="transmembrane region" description="Helical" evidence="6">
    <location>
        <begin position="229"/>
        <end position="250"/>
    </location>
</feature>
<proteinExistence type="predicted"/>
<name>A0A1T4Y2B4_9BACT</name>
<feature type="transmembrane region" description="Helical" evidence="6">
    <location>
        <begin position="102"/>
        <end position="131"/>
    </location>
</feature>
<feature type="transmembrane region" description="Helical" evidence="6">
    <location>
        <begin position="390"/>
        <end position="412"/>
    </location>
</feature>
<dbReference type="AlphaFoldDB" id="A0A1T4Y2B4"/>
<feature type="transmembrane region" description="Helical" evidence="6">
    <location>
        <begin position="309"/>
        <end position="339"/>
    </location>
</feature>
<dbReference type="PANTHER" id="PTHR10283">
    <property type="entry name" value="SOLUTE CARRIER FAMILY 13 MEMBER"/>
    <property type="match status" value="1"/>
</dbReference>
<feature type="domain" description="Citrate transporter-like" evidence="7">
    <location>
        <begin position="15"/>
        <end position="224"/>
    </location>
</feature>
<feature type="transmembrane region" description="Helical" evidence="6">
    <location>
        <begin position="271"/>
        <end position="289"/>
    </location>
</feature>
<feature type="transmembrane region" description="Helical" evidence="6">
    <location>
        <begin position="151"/>
        <end position="175"/>
    </location>
</feature>
<evidence type="ECO:0000256" key="1">
    <source>
        <dbReference type="ARBA" id="ARBA00004141"/>
    </source>
</evidence>
<evidence type="ECO:0000256" key="2">
    <source>
        <dbReference type="ARBA" id="ARBA00022448"/>
    </source>
</evidence>
<evidence type="ECO:0000256" key="5">
    <source>
        <dbReference type="ARBA" id="ARBA00023136"/>
    </source>
</evidence>
<evidence type="ECO:0000256" key="6">
    <source>
        <dbReference type="SAM" id="Phobius"/>
    </source>
</evidence>
<reference evidence="8 9" key="1">
    <citation type="submission" date="2017-02" db="EMBL/GenBank/DDBJ databases">
        <authorList>
            <person name="Peterson S.W."/>
        </authorList>
    </citation>
    <scope>NUCLEOTIDE SEQUENCE [LARGE SCALE GENOMIC DNA]</scope>
    <source>
        <strain evidence="8 9">DSM 16080</strain>
    </source>
</reference>
<dbReference type="STRING" id="1121449.SAMN02745704_02677"/>
<keyword evidence="5 6" id="KW-0472">Membrane</keyword>
<feature type="transmembrane region" description="Helical" evidence="6">
    <location>
        <begin position="61"/>
        <end position="90"/>
    </location>
</feature>
<dbReference type="GO" id="GO:0005886">
    <property type="term" value="C:plasma membrane"/>
    <property type="evidence" value="ECO:0007669"/>
    <property type="project" value="TreeGrafter"/>
</dbReference>
<dbReference type="OrthoDB" id="9766267at2"/>
<protein>
    <submittedName>
        <fullName evidence="8">Solute carrier family 13 (Sodium-dependent dicarboxylate transporter), member 2/3/5</fullName>
    </submittedName>
</protein>